<evidence type="ECO:0000313" key="9">
    <source>
        <dbReference type="Proteomes" id="UP000187001"/>
    </source>
</evidence>
<evidence type="ECO:0000256" key="2">
    <source>
        <dbReference type="ARBA" id="ARBA00023140"/>
    </source>
</evidence>
<reference evidence="5" key="4">
    <citation type="submission" date="2023-10" db="EMBL/GenBank/DDBJ databases">
        <title>Mycolicibacterium fortuitum clinical isolates causing pulmonary infections in humans.</title>
        <authorList>
            <person name="Mejia-Ponce P.M."/>
            <person name="Zenteno-Cuevas R."/>
            <person name="Licona-Cassani C."/>
        </authorList>
    </citation>
    <scope>NUCLEOTIDE SEQUENCE</scope>
    <source>
        <strain evidence="5">M8</strain>
    </source>
</reference>
<dbReference type="AlphaFoldDB" id="A0A0N9Y7A8"/>
<dbReference type="PATRIC" id="fig|1766.6.peg.3317"/>
<dbReference type="Proteomes" id="UP001186041">
    <property type="component" value="Unassembled WGS sequence"/>
</dbReference>
<dbReference type="PANTHER" id="PTHR43684">
    <property type="match status" value="1"/>
</dbReference>
<evidence type="ECO:0000313" key="10">
    <source>
        <dbReference type="Proteomes" id="UP000255389"/>
    </source>
</evidence>
<evidence type="ECO:0000313" key="5">
    <source>
        <dbReference type="EMBL" id="MDV7290281.1"/>
    </source>
</evidence>
<dbReference type="RefSeq" id="WP_003881966.1">
    <property type="nucleotide sequence ID" value="NZ_CP011269.1"/>
</dbReference>
<evidence type="ECO:0000313" key="7">
    <source>
        <dbReference type="EMBL" id="STZ74378.1"/>
    </source>
</evidence>
<keyword evidence="2" id="KW-0576">Peroxisome</keyword>
<dbReference type="CDD" id="cd06558">
    <property type="entry name" value="crotonase-like"/>
    <property type="match status" value="1"/>
</dbReference>
<evidence type="ECO:0000256" key="3">
    <source>
        <dbReference type="ARBA" id="ARBA00023235"/>
    </source>
</evidence>
<dbReference type="SUPFAM" id="SSF52096">
    <property type="entry name" value="ClpP/crotonase"/>
    <property type="match status" value="1"/>
</dbReference>
<reference evidence="7 10" key="3">
    <citation type="submission" date="2018-06" db="EMBL/GenBank/DDBJ databases">
        <authorList>
            <consortium name="Pathogen Informatics"/>
            <person name="Doyle S."/>
        </authorList>
    </citation>
    <scope>NUCLEOTIDE SEQUENCE [LARGE SCALE GENOMIC DNA]</scope>
    <source>
        <strain evidence="7 10">NCTC1542</strain>
    </source>
</reference>
<dbReference type="Gene3D" id="3.90.226.10">
    <property type="entry name" value="2-enoyl-CoA Hydratase, Chain A, domain 1"/>
    <property type="match status" value="1"/>
</dbReference>
<keyword evidence="3 7" id="KW-0413">Isomerase</keyword>
<dbReference type="EC" id="4.2.1.17" evidence="4 7"/>
<evidence type="ECO:0000313" key="4">
    <source>
        <dbReference type="EMBL" id="ALI27162.1"/>
    </source>
</evidence>
<dbReference type="GO" id="GO:0004300">
    <property type="term" value="F:enoyl-CoA hydratase activity"/>
    <property type="evidence" value="ECO:0007669"/>
    <property type="project" value="UniProtKB-EC"/>
</dbReference>
<dbReference type="EMBL" id="MBER01000159">
    <property type="protein sequence ID" value="OMC35712.1"/>
    <property type="molecule type" value="Genomic_DNA"/>
</dbReference>
<reference evidence="4 8" key="1">
    <citation type="journal article" date="2015" name="MBio">
        <title>Enzymatic Degradation of Phenazines Can Generate Energy and Protect Sensitive Organisms from Toxicity.</title>
        <authorList>
            <person name="Costa K.C."/>
            <person name="Bergkessel M."/>
            <person name="Saunders S."/>
            <person name="Korlach J."/>
            <person name="Newman D.K."/>
        </authorList>
    </citation>
    <scope>NUCLEOTIDE SEQUENCE [LARGE SCALE GENOMIC DNA]</scope>
    <source>
        <strain evidence="4 8">CT6</strain>
    </source>
</reference>
<name>A0A0N9Y7A8_MYCFO</name>
<accession>A0A0N9Y7A8</accession>
<dbReference type="InterPro" id="IPR051053">
    <property type="entry name" value="ECH/Chromodomain_protein"/>
</dbReference>
<dbReference type="InterPro" id="IPR001753">
    <property type="entry name" value="Enoyl-CoA_hydra/iso"/>
</dbReference>
<keyword evidence="8" id="KW-1185">Reference proteome</keyword>
<comment type="subcellular location">
    <subcellularLocation>
        <location evidence="1">Peroxisome</location>
    </subcellularLocation>
</comment>
<dbReference type="Proteomes" id="UP000057134">
    <property type="component" value="Chromosome"/>
</dbReference>
<dbReference type="EMBL" id="CP011269">
    <property type="protein sequence ID" value="ALI27162.1"/>
    <property type="molecule type" value="Genomic_DNA"/>
</dbReference>
<organism evidence="4 8">
    <name type="scientific">Mycolicibacterium fortuitum</name>
    <name type="common">Mycobacterium fortuitum</name>
    <dbReference type="NCBI Taxonomy" id="1766"/>
    <lineage>
        <taxon>Bacteria</taxon>
        <taxon>Bacillati</taxon>
        <taxon>Actinomycetota</taxon>
        <taxon>Actinomycetes</taxon>
        <taxon>Mycobacteriales</taxon>
        <taxon>Mycobacteriaceae</taxon>
        <taxon>Mycolicibacterium</taxon>
    </lineage>
</organism>
<dbReference type="PANTHER" id="PTHR43684:SF1">
    <property type="entry name" value="ENOYL-COA DELTA ISOMERASE 2"/>
    <property type="match status" value="1"/>
</dbReference>
<dbReference type="GeneID" id="93413732"/>
<dbReference type="GO" id="GO:0004165">
    <property type="term" value="F:delta(3)-delta(2)-enoyl-CoA isomerase activity"/>
    <property type="evidence" value="ECO:0007669"/>
    <property type="project" value="UniProtKB-ARBA"/>
</dbReference>
<evidence type="ECO:0000256" key="1">
    <source>
        <dbReference type="ARBA" id="ARBA00004275"/>
    </source>
</evidence>
<reference evidence="6 9" key="2">
    <citation type="submission" date="2016-07" db="EMBL/GenBank/DDBJ databases">
        <authorList>
            <person name="Sutton G."/>
            <person name="Brinkac L."/>
            <person name="Sanka R."/>
            <person name="Adams M."/>
            <person name="Lau E."/>
            <person name="Kumar A."/>
            <person name="Macaden R."/>
        </authorList>
    </citation>
    <scope>NUCLEOTIDE SEQUENCE [LARGE SCALE GENOMIC DNA]</scope>
    <source>
        <strain evidence="6 9">GA-0871</strain>
    </source>
</reference>
<dbReference type="EMBL" id="UGQY01000001">
    <property type="protein sequence ID" value="STZ74378.1"/>
    <property type="molecule type" value="Genomic_DNA"/>
</dbReference>
<evidence type="ECO:0000313" key="6">
    <source>
        <dbReference type="EMBL" id="OMC35712.1"/>
    </source>
</evidence>
<protein>
    <submittedName>
        <fullName evidence="6">Crotonase</fullName>
    </submittedName>
    <submittedName>
        <fullName evidence="4 7">Enoyl-CoA hydratase</fullName>
        <ecNumber evidence="4 7">4.2.1.17</ecNumber>
    </submittedName>
    <submittedName>
        <fullName evidence="5">Enoyl-CoA hydratase/isomerase family protein</fullName>
    </submittedName>
</protein>
<dbReference type="Proteomes" id="UP000255389">
    <property type="component" value="Unassembled WGS sequence"/>
</dbReference>
<dbReference type="STRING" id="1766.XA26_33330"/>
<dbReference type="Proteomes" id="UP000187001">
    <property type="component" value="Unassembled WGS sequence"/>
</dbReference>
<sequence length="251" mass="26848">MTLLIEDTNRVRTLTLNRPDALNAFNEALYDETTRALRAAADDPDVAVVLLTGAGRAFSAGNDLVEMQARITNPEFTAGEHGFYGMIEVIADFPKPLICAVNGVGVGIGATILGYADLTFMSSAARLKCPFTSLGVAPEAASSYLMPRLLGRQNAAWLLMSSEWVSAAEALEMGLVWKVCEPDDLLAEARRHAEILAAKPISSLVAVKQSMVAPIRAQISAAVEREKALFVELVGAAANVDALAQFADRKR</sequence>
<dbReference type="Pfam" id="PF00378">
    <property type="entry name" value="ECH_1"/>
    <property type="match status" value="1"/>
</dbReference>
<dbReference type="InterPro" id="IPR029045">
    <property type="entry name" value="ClpP/crotonase-like_dom_sf"/>
</dbReference>
<evidence type="ECO:0000313" key="8">
    <source>
        <dbReference type="Proteomes" id="UP000057134"/>
    </source>
</evidence>
<proteinExistence type="predicted"/>
<dbReference type="KEGG" id="mft:XA26_33330"/>
<gene>
    <name evidence="7" type="primary">echA8_10</name>
    <name evidence="6" type="ORF">A5742_12500</name>
    <name evidence="7" type="ORF">NCTC1542_01930</name>
    <name evidence="5" type="ORF">R4485_08915</name>
    <name evidence="4" type="ORF">XA26_33330</name>
</gene>
<keyword evidence="4" id="KW-0456">Lyase</keyword>
<dbReference type="EMBL" id="JAWLVV010000005">
    <property type="protein sequence ID" value="MDV7290281.1"/>
    <property type="molecule type" value="Genomic_DNA"/>
</dbReference>